<reference evidence="1 2" key="1">
    <citation type="journal article" date="2019" name="Int. J. Syst. Evol. Microbiol.">
        <title>The Global Catalogue of Microorganisms (GCM) 10K type strain sequencing project: providing services to taxonomists for standard genome sequencing and annotation.</title>
        <authorList>
            <consortium name="The Broad Institute Genomics Platform"/>
            <consortium name="The Broad Institute Genome Sequencing Center for Infectious Disease"/>
            <person name="Wu L."/>
            <person name="Ma J."/>
        </authorList>
    </citation>
    <scope>NUCLEOTIDE SEQUENCE [LARGE SCALE GENOMIC DNA]</scope>
    <source>
        <strain evidence="1 2">JCM 8201</strain>
    </source>
</reference>
<dbReference type="EMBL" id="BAAATZ010000020">
    <property type="protein sequence ID" value="GAA2731494.1"/>
    <property type="molecule type" value="Genomic_DNA"/>
</dbReference>
<name>A0ABN3UFV9_9ACTN</name>
<evidence type="ECO:0000313" key="1">
    <source>
        <dbReference type="EMBL" id="GAA2731494.1"/>
    </source>
</evidence>
<proteinExistence type="predicted"/>
<gene>
    <name evidence="1" type="ORF">GCM10010439_47050</name>
</gene>
<keyword evidence="2" id="KW-1185">Reference proteome</keyword>
<dbReference type="Proteomes" id="UP001501842">
    <property type="component" value="Unassembled WGS sequence"/>
</dbReference>
<sequence>MPPTTVPGTAETEDLEALKTEFGSTHSVWRSKVGGQAVGSWYATLRRDPRPEEAGLVFPTISGDTHQDLREFLSKQVEIIRQLAEQA</sequence>
<evidence type="ECO:0000313" key="2">
    <source>
        <dbReference type="Proteomes" id="UP001501842"/>
    </source>
</evidence>
<comment type="caution">
    <text evidence="1">The sequence shown here is derived from an EMBL/GenBank/DDBJ whole genome shotgun (WGS) entry which is preliminary data.</text>
</comment>
<organism evidence="1 2">
    <name type="scientific">Actinocorallia aurantiaca</name>
    <dbReference type="NCBI Taxonomy" id="46204"/>
    <lineage>
        <taxon>Bacteria</taxon>
        <taxon>Bacillati</taxon>
        <taxon>Actinomycetota</taxon>
        <taxon>Actinomycetes</taxon>
        <taxon>Streptosporangiales</taxon>
        <taxon>Thermomonosporaceae</taxon>
        <taxon>Actinocorallia</taxon>
    </lineage>
</organism>
<protein>
    <submittedName>
        <fullName evidence="1">Uncharacterized protein</fullName>
    </submittedName>
</protein>
<dbReference type="RefSeq" id="WP_344452845.1">
    <property type="nucleotide sequence ID" value="NZ_BAAATZ010000020.1"/>
</dbReference>
<accession>A0ABN3UFV9</accession>